<keyword evidence="10" id="KW-1185">Reference proteome</keyword>
<evidence type="ECO:0000256" key="3">
    <source>
        <dbReference type="ARBA" id="ARBA00022679"/>
    </source>
</evidence>
<dbReference type="InterPro" id="IPR000719">
    <property type="entry name" value="Prot_kinase_dom"/>
</dbReference>
<evidence type="ECO:0000256" key="4">
    <source>
        <dbReference type="ARBA" id="ARBA00022741"/>
    </source>
</evidence>
<dbReference type="PANTHER" id="PTHR24056:SF177">
    <property type="entry name" value="CYCLIN-DEPENDENT KINASE-LIKE 3"/>
    <property type="match status" value="1"/>
</dbReference>
<proteinExistence type="inferred from homology"/>
<keyword evidence="2" id="KW-0723">Serine/threonine-protein kinase</keyword>
<evidence type="ECO:0000256" key="6">
    <source>
        <dbReference type="ARBA" id="ARBA00022840"/>
    </source>
</evidence>
<dbReference type="GO" id="GO:0005634">
    <property type="term" value="C:nucleus"/>
    <property type="evidence" value="ECO:0007669"/>
    <property type="project" value="TreeGrafter"/>
</dbReference>
<dbReference type="InterPro" id="IPR050108">
    <property type="entry name" value="CDK"/>
</dbReference>
<organism evidence="9 10">
    <name type="scientific">Merluccius polli</name>
    <name type="common">Benguela hake</name>
    <name type="synonym">Merluccius cadenati</name>
    <dbReference type="NCBI Taxonomy" id="89951"/>
    <lineage>
        <taxon>Eukaryota</taxon>
        <taxon>Metazoa</taxon>
        <taxon>Chordata</taxon>
        <taxon>Craniata</taxon>
        <taxon>Vertebrata</taxon>
        <taxon>Euteleostomi</taxon>
        <taxon>Actinopterygii</taxon>
        <taxon>Neopterygii</taxon>
        <taxon>Teleostei</taxon>
        <taxon>Neoteleostei</taxon>
        <taxon>Acanthomorphata</taxon>
        <taxon>Zeiogadaria</taxon>
        <taxon>Gadariae</taxon>
        <taxon>Gadiformes</taxon>
        <taxon>Gadoidei</taxon>
        <taxon>Merlucciidae</taxon>
        <taxon>Merluccius</taxon>
    </lineage>
</organism>
<evidence type="ECO:0000259" key="8">
    <source>
        <dbReference type="PROSITE" id="PS50011"/>
    </source>
</evidence>
<evidence type="ECO:0000256" key="1">
    <source>
        <dbReference type="ARBA" id="ARBA00006485"/>
    </source>
</evidence>
<reference evidence="9" key="1">
    <citation type="journal article" date="2023" name="Front. Mar. Sci.">
        <title>A new Merluccius polli reference genome to investigate the effects of global change in West African waters.</title>
        <authorList>
            <person name="Mateo J.L."/>
            <person name="Blanco-Fernandez C."/>
            <person name="Garcia-Vazquez E."/>
            <person name="Machado-Schiaffino G."/>
        </authorList>
    </citation>
    <scope>NUCLEOTIDE SEQUENCE</scope>
    <source>
        <strain evidence="9">C29</strain>
        <tissue evidence="9">Fin</tissue>
    </source>
</reference>
<dbReference type="SMART" id="SM00220">
    <property type="entry name" value="S_TKc"/>
    <property type="match status" value="1"/>
</dbReference>
<keyword evidence="3" id="KW-0808">Transferase</keyword>
<evidence type="ECO:0000313" key="10">
    <source>
        <dbReference type="Proteomes" id="UP001174136"/>
    </source>
</evidence>
<sequence length="319" mass="35542">MQQQPNGLESQLLRKYTFQILRGIEYLHSVNVLHRDIKPDNLLVSSSGVVKVADLGGGRVVAANRGQNLTLVVGTLWYLPPEVLTGDCCYYKSRDVWAIGCTFLGMAKSTAFLPGNLIWLYRKWYPEFKVPAPELPPANLLRKYQVSDRLLAQLIEESLQMYPDCRATCSELLGHRYFTRDSFHQRFSQELAEMVQADQHAALLQPLDQPQTTDLSICPSKSMEADKPDPSMPNLLQDVPPVMEAQVESALDIIVLNYTGQDCLHPGTAGPHKASCCPEIPPALSSKLSTEIPPEISPELSSEIPPELSSEISSEQRLR</sequence>
<dbReference type="Gene3D" id="1.10.510.10">
    <property type="entry name" value="Transferase(Phosphotransferase) domain 1"/>
    <property type="match status" value="1"/>
</dbReference>
<feature type="compositionally biased region" description="Low complexity" evidence="7">
    <location>
        <begin position="291"/>
        <end position="313"/>
    </location>
</feature>
<evidence type="ECO:0000256" key="5">
    <source>
        <dbReference type="ARBA" id="ARBA00022777"/>
    </source>
</evidence>
<keyword evidence="4" id="KW-0547">Nucleotide-binding</keyword>
<evidence type="ECO:0000256" key="7">
    <source>
        <dbReference type="SAM" id="MobiDB-lite"/>
    </source>
</evidence>
<dbReference type="InterPro" id="IPR008271">
    <property type="entry name" value="Ser/Thr_kinase_AS"/>
</dbReference>
<protein>
    <submittedName>
        <fullName evidence="9">Cyclin-dependent kinase-like 3</fullName>
    </submittedName>
</protein>
<dbReference type="GO" id="GO:0005524">
    <property type="term" value="F:ATP binding"/>
    <property type="evidence" value="ECO:0007669"/>
    <property type="project" value="UniProtKB-KW"/>
</dbReference>
<gene>
    <name evidence="9" type="primary">CDKL3_1</name>
    <name evidence="9" type="ORF">N1851_030940</name>
</gene>
<comment type="caution">
    <text evidence="9">The sequence shown here is derived from an EMBL/GenBank/DDBJ whole genome shotgun (WGS) entry which is preliminary data.</text>
</comment>
<dbReference type="PROSITE" id="PS50011">
    <property type="entry name" value="PROTEIN_KINASE_DOM"/>
    <property type="match status" value="1"/>
</dbReference>
<accession>A0AA47NRC3</accession>
<name>A0AA47NRC3_MERPO</name>
<dbReference type="GO" id="GO:0004674">
    <property type="term" value="F:protein serine/threonine kinase activity"/>
    <property type="evidence" value="ECO:0007669"/>
    <property type="project" value="UniProtKB-KW"/>
</dbReference>
<dbReference type="PROSITE" id="PS00108">
    <property type="entry name" value="PROTEIN_KINASE_ST"/>
    <property type="match status" value="1"/>
</dbReference>
<dbReference type="SUPFAM" id="SSF56112">
    <property type="entry name" value="Protein kinase-like (PK-like)"/>
    <property type="match status" value="1"/>
</dbReference>
<dbReference type="PANTHER" id="PTHR24056">
    <property type="entry name" value="CELL DIVISION PROTEIN KINASE"/>
    <property type="match status" value="1"/>
</dbReference>
<evidence type="ECO:0000256" key="2">
    <source>
        <dbReference type="ARBA" id="ARBA00022527"/>
    </source>
</evidence>
<comment type="similarity">
    <text evidence="1">Belongs to the protein kinase superfamily. CMGC Ser/Thr protein kinase family. CDC2/CDKX subfamily.</text>
</comment>
<evidence type="ECO:0000313" key="9">
    <source>
        <dbReference type="EMBL" id="KAK0133567.1"/>
    </source>
</evidence>
<dbReference type="AlphaFoldDB" id="A0AA47NRC3"/>
<dbReference type="InterPro" id="IPR011009">
    <property type="entry name" value="Kinase-like_dom_sf"/>
</dbReference>
<dbReference type="Proteomes" id="UP001174136">
    <property type="component" value="Unassembled WGS sequence"/>
</dbReference>
<feature type="region of interest" description="Disordered" evidence="7">
    <location>
        <begin position="282"/>
        <end position="319"/>
    </location>
</feature>
<dbReference type="EMBL" id="JAOPHQ010005981">
    <property type="protein sequence ID" value="KAK0133567.1"/>
    <property type="molecule type" value="Genomic_DNA"/>
</dbReference>
<keyword evidence="6" id="KW-0067">ATP-binding</keyword>
<feature type="domain" description="Protein kinase" evidence="8">
    <location>
        <begin position="1"/>
        <end position="178"/>
    </location>
</feature>
<keyword evidence="5 9" id="KW-0418">Kinase</keyword>
<dbReference type="Pfam" id="PF00069">
    <property type="entry name" value="Pkinase"/>
    <property type="match status" value="1"/>
</dbReference>